<keyword evidence="11" id="KW-1185">Reference proteome</keyword>
<feature type="region of interest" description="Disordered" evidence="7">
    <location>
        <begin position="53"/>
        <end position="72"/>
    </location>
</feature>
<evidence type="ECO:0000256" key="5">
    <source>
        <dbReference type="ARBA" id="ARBA00023242"/>
    </source>
</evidence>
<feature type="domain" description="C2H2-type" evidence="9">
    <location>
        <begin position="3"/>
        <end position="30"/>
    </location>
</feature>
<dbReference type="PANTHER" id="PTHR47660:SF2">
    <property type="entry name" value="TRANSCRIPTION FACTOR WITH C2H2 AND ZN(2)-CYS(6) DNA BINDING DOMAIN (EUROFUNG)"/>
    <property type="match status" value="1"/>
</dbReference>
<dbReference type="EMBL" id="JAUJDW010000043">
    <property type="protein sequence ID" value="KAK0647820.1"/>
    <property type="molecule type" value="Genomic_DNA"/>
</dbReference>
<feature type="compositionally biased region" description="Basic and acidic residues" evidence="7">
    <location>
        <begin position="116"/>
        <end position="128"/>
    </location>
</feature>
<evidence type="ECO:0000256" key="3">
    <source>
        <dbReference type="ARBA" id="ARBA00023015"/>
    </source>
</evidence>
<dbReference type="PROSITE" id="PS50048">
    <property type="entry name" value="ZN2_CY6_FUNGAL_2"/>
    <property type="match status" value="1"/>
</dbReference>
<feature type="compositionally biased region" description="Low complexity" evidence="7">
    <location>
        <begin position="129"/>
        <end position="138"/>
    </location>
</feature>
<dbReference type="Gene3D" id="4.10.240.10">
    <property type="entry name" value="Zn(2)-C6 fungal-type DNA-binding domain"/>
    <property type="match status" value="1"/>
</dbReference>
<dbReference type="Gene3D" id="3.30.160.60">
    <property type="entry name" value="Classic Zinc Finger"/>
    <property type="match status" value="2"/>
</dbReference>
<proteinExistence type="predicted"/>
<dbReference type="InterPro" id="IPR013087">
    <property type="entry name" value="Znf_C2H2_type"/>
</dbReference>
<sequence length="516" mass="57032">MTVYCTFCGNGFSRAEHLERHLLIHNDARPFSCETCHLSFRRRDLLRRHIRNAHAPPTADDPQGIAKPPDRSPHACINCVKNKTKCDKDMPCTRCVQRGWTCEPRPSRRSQKHPKASAEQDKALDREQSSSAASTADTAADEQGPAVHDQDAVLQTPSPLATTLFSLDQIPAPDPKAFIDHSHLSEPSPLLADIPHVHQLYFENTDNPDFGWLDDGMMPGLTMDGESIETSPEPPNSARLLYPPPTMTADCGSPLPPVPAMQPSSDYFGMYEASLDPHKETMQSRDDRLEKSDVDMTSIAHGAVSEPTLNATPPYVVETFTADARDRLIMVVQRVLHMGSQRSGAEMQGYLQLPQPNVLESLLHGFMQNDQAYFDLIPGRFLETSVLVQSGDYGTLPGLFLLLALAKGAICSGSADGCALADALMNACLAALSDVTVKTSHWQGGFKAFHSLLLLQDLAAWSSSSNTQKIGRSMWMKGIKMLHEDDLMEYKPLQLGPSVDKEASFHLWRNREYQSR</sequence>
<dbReference type="SUPFAM" id="SSF57667">
    <property type="entry name" value="beta-beta-alpha zinc fingers"/>
    <property type="match status" value="1"/>
</dbReference>
<feature type="region of interest" description="Disordered" evidence="7">
    <location>
        <begin position="102"/>
        <end position="148"/>
    </location>
</feature>
<evidence type="ECO:0000256" key="6">
    <source>
        <dbReference type="PROSITE-ProRule" id="PRU00042"/>
    </source>
</evidence>
<evidence type="ECO:0000256" key="1">
    <source>
        <dbReference type="ARBA" id="ARBA00022723"/>
    </source>
</evidence>
<comment type="caution">
    <text evidence="10">The sequence shown here is derived from an EMBL/GenBank/DDBJ whole genome shotgun (WGS) entry which is preliminary data.</text>
</comment>
<gene>
    <name evidence="10" type="primary">fl_0</name>
    <name evidence="10" type="ORF">DIS24_g7346</name>
</gene>
<dbReference type="Pfam" id="PF00096">
    <property type="entry name" value="zf-C2H2"/>
    <property type="match status" value="2"/>
</dbReference>
<dbReference type="AlphaFoldDB" id="A0AA39YB65"/>
<name>A0AA39YB65_9PEZI</name>
<accession>A0AA39YB65</accession>
<dbReference type="Proteomes" id="UP001175001">
    <property type="component" value="Unassembled WGS sequence"/>
</dbReference>
<evidence type="ECO:0000256" key="4">
    <source>
        <dbReference type="ARBA" id="ARBA00023163"/>
    </source>
</evidence>
<feature type="domain" description="Zn(2)-C6 fungal-type" evidence="8">
    <location>
        <begin position="75"/>
        <end position="102"/>
    </location>
</feature>
<dbReference type="GO" id="GO:0008270">
    <property type="term" value="F:zinc ion binding"/>
    <property type="evidence" value="ECO:0007669"/>
    <property type="project" value="UniProtKB-KW"/>
</dbReference>
<keyword evidence="2" id="KW-0862">Zinc</keyword>
<keyword evidence="3" id="KW-0805">Transcription regulation</keyword>
<dbReference type="PROSITE" id="PS50157">
    <property type="entry name" value="ZINC_FINGER_C2H2_2"/>
    <property type="match status" value="2"/>
</dbReference>
<keyword evidence="4" id="KW-0804">Transcription</keyword>
<evidence type="ECO:0000256" key="2">
    <source>
        <dbReference type="ARBA" id="ARBA00022833"/>
    </source>
</evidence>
<protein>
    <submittedName>
        <fullName evidence="10">Conidial development protein fluffy</fullName>
    </submittedName>
</protein>
<reference evidence="10" key="1">
    <citation type="submission" date="2023-06" db="EMBL/GenBank/DDBJ databases">
        <title>Multi-omics analyses reveal the molecular pathogenesis toolkit of Lasiodiplodia hormozganensis, a cross-kingdom pathogen.</title>
        <authorList>
            <person name="Felix C."/>
            <person name="Meneses R."/>
            <person name="Goncalves M.F.M."/>
            <person name="Tilleman L."/>
            <person name="Duarte A.S."/>
            <person name="Jorrin-Novo J.V."/>
            <person name="Van De Peer Y."/>
            <person name="Deforce D."/>
            <person name="Van Nieuwerburgh F."/>
            <person name="Esteves A.C."/>
            <person name="Alves A."/>
        </authorList>
    </citation>
    <scope>NUCLEOTIDE SEQUENCE</scope>
    <source>
        <strain evidence="10">CBS 339.90</strain>
    </source>
</reference>
<dbReference type="InterPro" id="IPR001138">
    <property type="entry name" value="Zn2Cys6_DnaBD"/>
</dbReference>
<dbReference type="SUPFAM" id="SSF57701">
    <property type="entry name" value="Zn2/Cys6 DNA-binding domain"/>
    <property type="match status" value="1"/>
</dbReference>
<organism evidence="10 11">
    <name type="scientific">Lasiodiplodia hormozganensis</name>
    <dbReference type="NCBI Taxonomy" id="869390"/>
    <lineage>
        <taxon>Eukaryota</taxon>
        <taxon>Fungi</taxon>
        <taxon>Dikarya</taxon>
        <taxon>Ascomycota</taxon>
        <taxon>Pezizomycotina</taxon>
        <taxon>Dothideomycetes</taxon>
        <taxon>Dothideomycetes incertae sedis</taxon>
        <taxon>Botryosphaeriales</taxon>
        <taxon>Botryosphaeriaceae</taxon>
        <taxon>Lasiodiplodia</taxon>
    </lineage>
</organism>
<dbReference type="GO" id="GO:0000981">
    <property type="term" value="F:DNA-binding transcription factor activity, RNA polymerase II-specific"/>
    <property type="evidence" value="ECO:0007669"/>
    <property type="project" value="InterPro"/>
</dbReference>
<keyword evidence="6" id="KW-0863">Zinc-finger</keyword>
<dbReference type="CDD" id="cd00067">
    <property type="entry name" value="GAL4"/>
    <property type="match status" value="1"/>
</dbReference>
<dbReference type="PANTHER" id="PTHR47660">
    <property type="entry name" value="TRANSCRIPTION FACTOR WITH C2H2 AND ZN(2)-CYS(6) DNA BINDING DOMAIN (EUROFUNG)-RELATED-RELATED"/>
    <property type="match status" value="1"/>
</dbReference>
<feature type="domain" description="C2H2-type" evidence="9">
    <location>
        <begin position="31"/>
        <end position="59"/>
    </location>
</feature>
<evidence type="ECO:0000313" key="10">
    <source>
        <dbReference type="EMBL" id="KAK0647820.1"/>
    </source>
</evidence>
<evidence type="ECO:0000259" key="9">
    <source>
        <dbReference type="PROSITE" id="PS50157"/>
    </source>
</evidence>
<dbReference type="InterPro" id="IPR036864">
    <property type="entry name" value="Zn2-C6_fun-type_DNA-bd_sf"/>
</dbReference>
<dbReference type="PROSITE" id="PS00028">
    <property type="entry name" value="ZINC_FINGER_C2H2_1"/>
    <property type="match status" value="2"/>
</dbReference>
<dbReference type="Pfam" id="PF00172">
    <property type="entry name" value="Zn_clus"/>
    <property type="match status" value="1"/>
</dbReference>
<keyword evidence="1" id="KW-0479">Metal-binding</keyword>
<evidence type="ECO:0000313" key="11">
    <source>
        <dbReference type="Proteomes" id="UP001175001"/>
    </source>
</evidence>
<dbReference type="InterPro" id="IPR036236">
    <property type="entry name" value="Znf_C2H2_sf"/>
</dbReference>
<dbReference type="SMART" id="SM00355">
    <property type="entry name" value="ZnF_C2H2"/>
    <property type="match status" value="2"/>
</dbReference>
<evidence type="ECO:0000259" key="8">
    <source>
        <dbReference type="PROSITE" id="PS50048"/>
    </source>
</evidence>
<keyword evidence="5" id="KW-0539">Nucleus</keyword>
<evidence type="ECO:0000256" key="7">
    <source>
        <dbReference type="SAM" id="MobiDB-lite"/>
    </source>
</evidence>